<comment type="subunit">
    <text evidence="7">The 26S proteasome consists of a 20S proteasome core and two 19S regulatory subunits. The 20S proteasome core is composed of 28 subunits that are arranged in four stacked rings, resulting in a barrel-shaped structure. The two end rings are each formed by seven alpha subunits, and the two central rings are each formed by seven beta subunits. The catalytic chamber with the active sites is on the inside of the barrel.</text>
</comment>
<organism evidence="9 11">
    <name type="scientific">Didymodactylos carnosus</name>
    <dbReference type="NCBI Taxonomy" id="1234261"/>
    <lineage>
        <taxon>Eukaryota</taxon>
        <taxon>Metazoa</taxon>
        <taxon>Spiralia</taxon>
        <taxon>Gnathifera</taxon>
        <taxon>Rotifera</taxon>
        <taxon>Eurotatoria</taxon>
        <taxon>Bdelloidea</taxon>
        <taxon>Philodinida</taxon>
        <taxon>Philodinidae</taxon>
        <taxon>Didymodactylos</taxon>
    </lineage>
</organism>
<evidence type="ECO:0000313" key="10">
    <source>
        <dbReference type="EMBL" id="CAF3634436.1"/>
    </source>
</evidence>
<dbReference type="FunFam" id="3.60.20.10:FF:000055">
    <property type="entry name" value="Proteasome subunit alpha type"/>
    <property type="match status" value="1"/>
</dbReference>
<dbReference type="SUPFAM" id="SSF56235">
    <property type="entry name" value="N-terminal nucleophile aminohydrolases (Ntn hydrolases)"/>
    <property type="match status" value="1"/>
</dbReference>
<evidence type="ECO:0000256" key="4">
    <source>
        <dbReference type="ARBA" id="ARBA00022490"/>
    </source>
</evidence>
<dbReference type="InterPro" id="IPR001353">
    <property type="entry name" value="Proteasome_sua/b"/>
</dbReference>
<comment type="subcellular location">
    <subcellularLocation>
        <location evidence="3">Cytoplasm</location>
    </subcellularLocation>
    <subcellularLocation>
        <location evidence="2">Nucleus</location>
    </subcellularLocation>
</comment>
<proteinExistence type="inferred from homology"/>
<reference evidence="9" key="1">
    <citation type="submission" date="2021-02" db="EMBL/GenBank/DDBJ databases">
        <authorList>
            <person name="Nowell W R."/>
        </authorList>
    </citation>
    <scope>NUCLEOTIDE SEQUENCE</scope>
</reference>
<evidence type="ECO:0000313" key="9">
    <source>
        <dbReference type="EMBL" id="CAF0846775.1"/>
    </source>
</evidence>
<evidence type="ECO:0000256" key="1">
    <source>
        <dbReference type="ARBA" id="ARBA00002000"/>
    </source>
</evidence>
<dbReference type="PANTHER" id="PTHR11599">
    <property type="entry name" value="PROTEASOME SUBUNIT ALPHA/BETA"/>
    <property type="match status" value="1"/>
</dbReference>
<dbReference type="InterPro" id="IPR023332">
    <property type="entry name" value="Proteasome_alpha-type"/>
</dbReference>
<keyword evidence="11" id="KW-1185">Reference proteome</keyword>
<evidence type="ECO:0000256" key="5">
    <source>
        <dbReference type="ARBA" id="ARBA00022942"/>
    </source>
</evidence>
<dbReference type="OrthoDB" id="5835702at2759"/>
<name>A0A813VJW9_9BILA</name>
<sequence length="241" mass="26665">MSRTASAGFDRDITIFSPEGQYAFKAINQGGLTSVAVRGTDCVIAIAQKKIPDKLLDPSTVTHLHAITPTIGCVMTGMLADSRWQVQRARYEAASWKYKYGYDTPVDALCRRIADISQVYTQEAEMRPLGCSMILFGIDDEKGPLLYKTDPAGYFCGFKATSAGVKQTEANNFLEKRIKKKSDLAYEDAIELAISTLANVLSTDLKPSEIEIAVVTNDNIKFRVLPESEVEQHLTRIAEKE</sequence>
<evidence type="ECO:0000256" key="8">
    <source>
        <dbReference type="PROSITE-ProRule" id="PRU00808"/>
    </source>
</evidence>
<keyword evidence="4" id="KW-0963">Cytoplasm</keyword>
<dbReference type="Proteomes" id="UP000663829">
    <property type="component" value="Unassembled WGS sequence"/>
</dbReference>
<dbReference type="GO" id="GO:0019773">
    <property type="term" value="C:proteasome core complex, alpha-subunit complex"/>
    <property type="evidence" value="ECO:0007669"/>
    <property type="project" value="UniProtKB-UniRule"/>
</dbReference>
<dbReference type="AlphaFoldDB" id="A0A813VJW9"/>
<dbReference type="GO" id="GO:0005634">
    <property type="term" value="C:nucleus"/>
    <property type="evidence" value="ECO:0007669"/>
    <property type="project" value="UniProtKB-SubCell"/>
</dbReference>
<protein>
    <recommendedName>
        <fullName evidence="12">Proteasome subunit alpha type</fullName>
    </recommendedName>
</protein>
<dbReference type="EMBL" id="CAJOBC010000870">
    <property type="protein sequence ID" value="CAF3634436.1"/>
    <property type="molecule type" value="Genomic_DNA"/>
</dbReference>
<evidence type="ECO:0000256" key="6">
    <source>
        <dbReference type="ARBA" id="ARBA00023242"/>
    </source>
</evidence>
<evidence type="ECO:0008006" key="12">
    <source>
        <dbReference type="Google" id="ProtNLM"/>
    </source>
</evidence>
<dbReference type="PROSITE" id="PS51475">
    <property type="entry name" value="PROTEASOME_ALPHA_2"/>
    <property type="match status" value="1"/>
</dbReference>
<comment type="similarity">
    <text evidence="8">Belongs to the peptidase T1A family.</text>
</comment>
<comment type="function">
    <text evidence="1">The proteasome is a multicatalytic proteinase complex which is characterized by its ability to cleave peptides with Arg, Phe, Tyr, Leu, and Glu adjacent to the leaving group at neutral or slightly basic pH. The proteasome has an ATP-dependent proteolytic activity.</text>
</comment>
<gene>
    <name evidence="9" type="ORF">GPM918_LOCUS5858</name>
    <name evidence="10" type="ORF">SRO942_LOCUS5858</name>
</gene>
<evidence type="ECO:0000256" key="2">
    <source>
        <dbReference type="ARBA" id="ARBA00004123"/>
    </source>
</evidence>
<dbReference type="CDD" id="cd03754">
    <property type="entry name" value="proteasome_alpha_type_6"/>
    <property type="match status" value="1"/>
</dbReference>
<evidence type="ECO:0000256" key="3">
    <source>
        <dbReference type="ARBA" id="ARBA00004496"/>
    </source>
</evidence>
<keyword evidence="5 8" id="KW-0647">Proteasome</keyword>
<dbReference type="InterPro" id="IPR029055">
    <property type="entry name" value="Ntn_hydrolases_N"/>
</dbReference>
<dbReference type="InterPro" id="IPR034642">
    <property type="entry name" value="Proteasome_subunit_alpha6"/>
</dbReference>
<evidence type="ECO:0000313" key="11">
    <source>
        <dbReference type="Proteomes" id="UP000663829"/>
    </source>
</evidence>
<dbReference type="GO" id="GO:0051603">
    <property type="term" value="P:proteolysis involved in protein catabolic process"/>
    <property type="evidence" value="ECO:0007669"/>
    <property type="project" value="InterPro"/>
</dbReference>
<evidence type="ECO:0000256" key="7">
    <source>
        <dbReference type="ARBA" id="ARBA00026071"/>
    </source>
</evidence>
<dbReference type="Proteomes" id="UP000681722">
    <property type="component" value="Unassembled WGS sequence"/>
</dbReference>
<comment type="caution">
    <text evidence="9">The sequence shown here is derived from an EMBL/GenBank/DDBJ whole genome shotgun (WGS) entry which is preliminary data.</text>
</comment>
<dbReference type="Gene3D" id="3.60.20.10">
    <property type="entry name" value="Glutamine Phosphoribosylpyrophosphate, subunit 1, domain 1"/>
    <property type="match status" value="1"/>
</dbReference>
<keyword evidence="6" id="KW-0539">Nucleus</keyword>
<dbReference type="Pfam" id="PF00227">
    <property type="entry name" value="Proteasome"/>
    <property type="match status" value="1"/>
</dbReference>
<accession>A0A813VJW9</accession>
<dbReference type="InterPro" id="IPR050115">
    <property type="entry name" value="Proteasome_alpha"/>
</dbReference>
<dbReference type="EMBL" id="CAJNOQ010000870">
    <property type="protein sequence ID" value="CAF0846775.1"/>
    <property type="molecule type" value="Genomic_DNA"/>
</dbReference>
<dbReference type="GO" id="GO:0005737">
    <property type="term" value="C:cytoplasm"/>
    <property type="evidence" value="ECO:0007669"/>
    <property type="project" value="UniProtKB-SubCell"/>
</dbReference>